<dbReference type="AlphaFoldDB" id="A0A420VZD8"/>
<dbReference type="GO" id="GO:0009307">
    <property type="term" value="P:DNA restriction-modification system"/>
    <property type="evidence" value="ECO:0007669"/>
    <property type="project" value="UniProtKB-KW"/>
</dbReference>
<protein>
    <recommendedName>
        <fullName evidence="1">site-specific DNA-methyltransferase (adenine-specific)</fullName>
        <ecNumber evidence="1">2.1.1.72</ecNumber>
    </recommendedName>
</protein>
<comment type="caution">
    <text evidence="7">The sequence shown here is derived from an EMBL/GenBank/DDBJ whole genome shotgun (WGS) entry which is preliminary data.</text>
</comment>
<reference evidence="7 8" key="1">
    <citation type="submission" date="2018-10" db="EMBL/GenBank/DDBJ databases">
        <title>Sphingobacterium sp. M05W1-28.</title>
        <authorList>
            <person name="Cai H."/>
        </authorList>
    </citation>
    <scope>NUCLEOTIDE SEQUENCE [LARGE SCALE GENOMIC DNA]</scope>
    <source>
        <strain evidence="7 8">M05W1-28</strain>
    </source>
</reference>
<organism evidence="7 8">
    <name type="scientific">Sphingobacterium puteale</name>
    <dbReference type="NCBI Taxonomy" id="2420510"/>
    <lineage>
        <taxon>Bacteria</taxon>
        <taxon>Pseudomonadati</taxon>
        <taxon>Bacteroidota</taxon>
        <taxon>Sphingobacteriia</taxon>
        <taxon>Sphingobacteriales</taxon>
        <taxon>Sphingobacteriaceae</taxon>
        <taxon>Sphingobacterium</taxon>
    </lineage>
</organism>
<evidence type="ECO:0000256" key="5">
    <source>
        <dbReference type="ARBA" id="ARBA00047942"/>
    </source>
</evidence>
<keyword evidence="2 7" id="KW-0489">Methyltransferase</keyword>
<dbReference type="InterPro" id="IPR002052">
    <property type="entry name" value="DNA_methylase_N6_adenine_CS"/>
</dbReference>
<evidence type="ECO:0000256" key="3">
    <source>
        <dbReference type="ARBA" id="ARBA00022679"/>
    </source>
</evidence>
<evidence type="ECO:0000256" key="2">
    <source>
        <dbReference type="ARBA" id="ARBA00022603"/>
    </source>
</evidence>
<evidence type="ECO:0000313" key="7">
    <source>
        <dbReference type="EMBL" id="RKO71766.1"/>
    </source>
</evidence>
<evidence type="ECO:0000259" key="6">
    <source>
        <dbReference type="Pfam" id="PF07669"/>
    </source>
</evidence>
<dbReference type="PROSITE" id="PS00092">
    <property type="entry name" value="N6_MTASE"/>
    <property type="match status" value="1"/>
</dbReference>
<keyword evidence="8" id="KW-1185">Reference proteome</keyword>
<dbReference type="EC" id="2.1.1.72" evidence="1"/>
<proteinExistence type="predicted"/>
<evidence type="ECO:0000256" key="1">
    <source>
        <dbReference type="ARBA" id="ARBA00011900"/>
    </source>
</evidence>
<dbReference type="GO" id="GO:0032259">
    <property type="term" value="P:methylation"/>
    <property type="evidence" value="ECO:0007669"/>
    <property type="project" value="UniProtKB-KW"/>
</dbReference>
<dbReference type="InterPro" id="IPR029063">
    <property type="entry name" value="SAM-dependent_MTases_sf"/>
</dbReference>
<gene>
    <name evidence="7" type="ORF">D7322_10165</name>
</gene>
<dbReference type="PANTHER" id="PTHR33841:SF1">
    <property type="entry name" value="DNA METHYLTRANSFERASE A"/>
    <property type="match status" value="1"/>
</dbReference>
<feature type="domain" description="Type II methyltransferase M.TaqI-like" evidence="6">
    <location>
        <begin position="140"/>
        <end position="247"/>
    </location>
</feature>
<keyword evidence="3" id="KW-0808">Transferase</keyword>
<dbReference type="SUPFAM" id="SSF53335">
    <property type="entry name" value="S-adenosyl-L-methionine-dependent methyltransferases"/>
    <property type="match status" value="1"/>
</dbReference>
<evidence type="ECO:0000256" key="4">
    <source>
        <dbReference type="ARBA" id="ARBA00022691"/>
    </source>
</evidence>
<dbReference type="PRINTS" id="PR00507">
    <property type="entry name" value="N12N6MTFRASE"/>
</dbReference>
<name>A0A420VZD8_9SPHI</name>
<dbReference type="InterPro" id="IPR011639">
    <property type="entry name" value="MethylTrfase_TaqI-like_dom"/>
</dbReference>
<dbReference type="InterPro" id="IPR050953">
    <property type="entry name" value="N4_N6_ade-DNA_methylase"/>
</dbReference>
<dbReference type="PANTHER" id="PTHR33841">
    <property type="entry name" value="DNA METHYLTRANSFERASE YEEA-RELATED"/>
    <property type="match status" value="1"/>
</dbReference>
<dbReference type="Proteomes" id="UP000282423">
    <property type="component" value="Unassembled WGS sequence"/>
</dbReference>
<dbReference type="Pfam" id="PF07669">
    <property type="entry name" value="Eco57I"/>
    <property type="match status" value="1"/>
</dbReference>
<sequence>MVEDNKNHLNEFSQMMGRVECNLITLSIFMNTIKDNLNIKKNGATFTPVLLADFLAEKILKYNTKDSVRVLDPSCGDGALLLSIGKELVSKKITFELRGVDINYNYLRKAETRLESHFGESRYLVQYADFLESISFDDTRFGTSNGISMDMNQCADIIIANPPYVRTQLLGAAYAQRISKKYGLKGKVDLYFPFVKAMTFALKEGGILGVITSNKYLNTKSGESIREFLRENYEILEIIDLGDTKLFDAAVLPAIFIGRKTRTDSTESCQFFKIYQDFNKKTRLEGKKMSIYEALKNNYVGNFKHNENSYVCTSGAVKFDSSNKSNWILLDLREEEFVRKIEAACFSRVRDHFKVKIGVKTTADKVFIRKDWGAYDIIEPEAELMYDLISQENIKAWGTPETDLRILYPHFDNKGKCNRINLEDYPRTKEYLLSNFEVLNNRHYVLKSGRGWYEIWVPQNPALWKLPKVVFPDISIEPRFCFDSSGKLVNGNCYWMAATNEKDLDILLFIQGVCNSRLMNYYHSLMYNNKLYAGRKRYFSQYIENYPLPRFSSANFQAVVALVKQLNNTETLDKSDLENKLNKLINEAYGLCRDFF</sequence>
<dbReference type="GO" id="GO:0009007">
    <property type="term" value="F:site-specific DNA-methyltransferase (adenine-specific) activity"/>
    <property type="evidence" value="ECO:0007669"/>
    <property type="project" value="UniProtKB-EC"/>
</dbReference>
<dbReference type="CDD" id="cd02440">
    <property type="entry name" value="AdoMet_MTases"/>
    <property type="match status" value="1"/>
</dbReference>
<keyword evidence="4" id="KW-0949">S-adenosyl-L-methionine</keyword>
<accession>A0A420VZD8</accession>
<dbReference type="Gene3D" id="3.40.50.150">
    <property type="entry name" value="Vaccinia Virus protein VP39"/>
    <property type="match status" value="1"/>
</dbReference>
<evidence type="ECO:0000313" key="8">
    <source>
        <dbReference type="Proteomes" id="UP000282423"/>
    </source>
</evidence>
<comment type="catalytic activity">
    <reaction evidence="5">
        <text>a 2'-deoxyadenosine in DNA + S-adenosyl-L-methionine = an N(6)-methyl-2'-deoxyadenosine in DNA + S-adenosyl-L-homocysteine + H(+)</text>
        <dbReference type="Rhea" id="RHEA:15197"/>
        <dbReference type="Rhea" id="RHEA-COMP:12418"/>
        <dbReference type="Rhea" id="RHEA-COMP:12419"/>
        <dbReference type="ChEBI" id="CHEBI:15378"/>
        <dbReference type="ChEBI" id="CHEBI:57856"/>
        <dbReference type="ChEBI" id="CHEBI:59789"/>
        <dbReference type="ChEBI" id="CHEBI:90615"/>
        <dbReference type="ChEBI" id="CHEBI:90616"/>
        <dbReference type="EC" id="2.1.1.72"/>
    </reaction>
</comment>
<dbReference type="EMBL" id="RBWS01000007">
    <property type="protein sequence ID" value="RKO71766.1"/>
    <property type="molecule type" value="Genomic_DNA"/>
</dbReference>
<dbReference type="OrthoDB" id="9814572at2"/>
<dbReference type="GO" id="GO:0003677">
    <property type="term" value="F:DNA binding"/>
    <property type="evidence" value="ECO:0007669"/>
    <property type="project" value="UniProtKB-KW"/>
</dbReference>